<dbReference type="Proteomes" id="UP000562027">
    <property type="component" value="Unassembled WGS sequence"/>
</dbReference>
<feature type="chain" id="PRO_5032449036" description="Putative Flp pilus-assembly TadG-like N-terminal domain-containing protein" evidence="2">
    <location>
        <begin position="20"/>
        <end position="468"/>
    </location>
</feature>
<dbReference type="AlphaFoldDB" id="A0A840L761"/>
<proteinExistence type="predicted"/>
<evidence type="ECO:0000256" key="1">
    <source>
        <dbReference type="SAM" id="MobiDB-lite"/>
    </source>
</evidence>
<keyword evidence="2" id="KW-0732">Signal</keyword>
<comment type="caution">
    <text evidence="4">The sequence shown here is derived from an EMBL/GenBank/DDBJ whole genome shotgun (WGS) entry which is preliminary data.</text>
</comment>
<evidence type="ECO:0000313" key="4">
    <source>
        <dbReference type="EMBL" id="MBB4842623.1"/>
    </source>
</evidence>
<feature type="region of interest" description="Disordered" evidence="1">
    <location>
        <begin position="305"/>
        <end position="341"/>
    </location>
</feature>
<organism evidence="4 5">
    <name type="scientific">Roseateles oligotrophus</name>
    <dbReference type="NCBI Taxonomy" id="1769250"/>
    <lineage>
        <taxon>Bacteria</taxon>
        <taxon>Pseudomonadati</taxon>
        <taxon>Pseudomonadota</taxon>
        <taxon>Betaproteobacteria</taxon>
        <taxon>Burkholderiales</taxon>
        <taxon>Sphaerotilaceae</taxon>
        <taxon>Roseateles</taxon>
    </lineage>
</organism>
<keyword evidence="5" id="KW-1185">Reference proteome</keyword>
<accession>A0A840L761</accession>
<dbReference type="InterPro" id="IPR028087">
    <property type="entry name" value="Tad_N"/>
</dbReference>
<sequence>MLMAGLAALFFLFNTGQLAREKTKLVNTADAVALSAGMMNARALNFDAYNNRALIANEVLVAQMVSISSWSKFVVERSENLGSVFPECNVPPSAGWAAVIAAISTQRKFDVPYAIMCFAVVNYLDEYISELREIVPPVTETIVRFVEGQKRAIQISQQLLHAPMVFEHLRGDLMQEVADANYANDGSVKAGPRNKVEHLTLPMTDDWAGFTSAYSGNQRGRFAEVTKKAAATDEFVDNRSWTAKATLPVVDASACIGRFNEVRRRGGTELVGYDKWQAEDTESFWEWRRRRWFGCRRVEQPIGWGAQAAYPPGRGSASGSPRLGGSPADNPRASAEARSSSGDWHVYTGLPTFYELSQTQLNKTEAPRMRMAVRLTREHDQALISGARSDIQRSERLNRLDAHLAGGVMAAVSSSEVFFDRPPASPKNPRGGPYEAGSLFNPFWQARLVETSAADLALARLKQGLAGP</sequence>
<gene>
    <name evidence="4" type="ORF">HNP55_001138</name>
</gene>
<feature type="domain" description="Putative Flp pilus-assembly TadG-like N-terminal" evidence="3">
    <location>
        <begin position="2"/>
        <end position="37"/>
    </location>
</feature>
<evidence type="ECO:0000313" key="5">
    <source>
        <dbReference type="Proteomes" id="UP000562027"/>
    </source>
</evidence>
<protein>
    <recommendedName>
        <fullName evidence="3">Putative Flp pilus-assembly TadG-like N-terminal domain-containing protein</fullName>
    </recommendedName>
</protein>
<name>A0A840L761_9BURK</name>
<dbReference type="EMBL" id="JACHLP010000002">
    <property type="protein sequence ID" value="MBB4842623.1"/>
    <property type="molecule type" value="Genomic_DNA"/>
</dbReference>
<evidence type="ECO:0000256" key="2">
    <source>
        <dbReference type="SAM" id="SignalP"/>
    </source>
</evidence>
<feature type="signal peptide" evidence="2">
    <location>
        <begin position="1"/>
        <end position="19"/>
    </location>
</feature>
<evidence type="ECO:0000259" key="3">
    <source>
        <dbReference type="Pfam" id="PF13400"/>
    </source>
</evidence>
<dbReference type="Pfam" id="PF13400">
    <property type="entry name" value="Tad"/>
    <property type="match status" value="1"/>
</dbReference>
<reference evidence="4 5" key="1">
    <citation type="submission" date="2020-08" db="EMBL/GenBank/DDBJ databases">
        <title>Functional genomics of gut bacteria from endangered species of beetles.</title>
        <authorList>
            <person name="Carlos-Shanley C."/>
        </authorList>
    </citation>
    <scope>NUCLEOTIDE SEQUENCE [LARGE SCALE GENOMIC DNA]</scope>
    <source>
        <strain evidence="4 5">S00239</strain>
    </source>
</reference>